<feature type="domain" description="NAD-dependent epimerase/dehydratase" evidence="1">
    <location>
        <begin position="13"/>
        <end position="226"/>
    </location>
</feature>
<dbReference type="PANTHER" id="PTHR48079">
    <property type="entry name" value="PROTEIN YEEZ"/>
    <property type="match status" value="1"/>
</dbReference>
<dbReference type="Gene3D" id="3.40.50.720">
    <property type="entry name" value="NAD(P)-binding Rossmann-like Domain"/>
    <property type="match status" value="1"/>
</dbReference>
<dbReference type="InterPro" id="IPR051783">
    <property type="entry name" value="NAD(P)-dependent_oxidoreduct"/>
</dbReference>
<dbReference type="STRING" id="546871.SAMN04488543_1452"/>
<dbReference type="EMBL" id="LT629749">
    <property type="protein sequence ID" value="SDS29386.1"/>
    <property type="molecule type" value="Genomic_DNA"/>
</dbReference>
<accession>A0A1H1R1A4</accession>
<dbReference type="PANTHER" id="PTHR48079:SF6">
    <property type="entry name" value="NAD(P)-BINDING DOMAIN-CONTAINING PROTEIN-RELATED"/>
    <property type="match status" value="1"/>
</dbReference>
<dbReference type="RefSeq" id="WP_231930406.1">
    <property type="nucleotide sequence ID" value="NZ_LT629749.1"/>
</dbReference>
<reference evidence="2 3" key="1">
    <citation type="submission" date="2016-10" db="EMBL/GenBank/DDBJ databases">
        <authorList>
            <person name="de Groot N.N."/>
        </authorList>
    </citation>
    <scope>NUCLEOTIDE SEQUENCE [LARGE SCALE GENOMIC DNA]</scope>
    <source>
        <strain evidence="2 3">DSM 21741</strain>
    </source>
</reference>
<evidence type="ECO:0000259" key="1">
    <source>
        <dbReference type="Pfam" id="PF01370"/>
    </source>
</evidence>
<dbReference type="InterPro" id="IPR001509">
    <property type="entry name" value="Epimerase_deHydtase"/>
</dbReference>
<dbReference type="GO" id="GO:0005737">
    <property type="term" value="C:cytoplasm"/>
    <property type="evidence" value="ECO:0007669"/>
    <property type="project" value="TreeGrafter"/>
</dbReference>
<evidence type="ECO:0000313" key="2">
    <source>
        <dbReference type="EMBL" id="SDS29386.1"/>
    </source>
</evidence>
<protein>
    <submittedName>
        <fullName evidence="2">Nucleoside-diphosphate-sugar epimerase</fullName>
    </submittedName>
</protein>
<dbReference type="GO" id="GO:0004029">
    <property type="term" value="F:aldehyde dehydrogenase (NAD+) activity"/>
    <property type="evidence" value="ECO:0007669"/>
    <property type="project" value="TreeGrafter"/>
</dbReference>
<proteinExistence type="predicted"/>
<name>A0A1H1R1A4_9ACTN</name>
<evidence type="ECO:0000313" key="3">
    <source>
        <dbReference type="Proteomes" id="UP000199092"/>
    </source>
</evidence>
<dbReference type="AlphaFoldDB" id="A0A1H1R1A4"/>
<gene>
    <name evidence="2" type="ORF">SAMN04488543_1452</name>
</gene>
<dbReference type="SUPFAM" id="SSF51735">
    <property type="entry name" value="NAD(P)-binding Rossmann-fold domains"/>
    <property type="match status" value="1"/>
</dbReference>
<keyword evidence="3" id="KW-1185">Reference proteome</keyword>
<dbReference type="Proteomes" id="UP000199092">
    <property type="component" value="Chromosome I"/>
</dbReference>
<dbReference type="Pfam" id="PF01370">
    <property type="entry name" value="Epimerase"/>
    <property type="match status" value="1"/>
</dbReference>
<organism evidence="2 3">
    <name type="scientific">Friedmanniella luteola</name>
    <dbReference type="NCBI Taxonomy" id="546871"/>
    <lineage>
        <taxon>Bacteria</taxon>
        <taxon>Bacillati</taxon>
        <taxon>Actinomycetota</taxon>
        <taxon>Actinomycetes</taxon>
        <taxon>Propionibacteriales</taxon>
        <taxon>Nocardioidaceae</taxon>
        <taxon>Friedmanniella</taxon>
    </lineage>
</organism>
<dbReference type="InterPro" id="IPR036291">
    <property type="entry name" value="NAD(P)-bd_dom_sf"/>
</dbReference>
<sequence>MSTKTSDLAGRRILVTGAEGRIGSATCARLTELGARVTAFSLPQDDAPAVAAERVLHGDTRDDAAVQDALDGVELVVHLAAIPSPDLADWTTVFSTNVVSTFTVLAHAGERGVRRAVIASSINAYGGPYNSHDVRPAYYPLDEQLPADLDDPYSLSKFTDERTAEMAARHWGTDVIALRFPLTAPQEVLLEHAARATGDLAHGATEGWSYLDVRDAARAVELSLLSSARGAHAVFVAAGETDVPFPTDELLDRYAPGVPRLRSFAGREVPIDLTRARTLLGFRAEHLLPVEPAPLPGA</sequence>